<name>A0A9X1PWE3_STRM4</name>
<dbReference type="EMBL" id="JAKEIP010000024">
    <property type="protein sequence ID" value="MCF1593809.1"/>
    <property type="molecule type" value="Genomic_DNA"/>
</dbReference>
<accession>A0A9X1PWE3</accession>
<comment type="caution">
    <text evidence="1">The sequence shown here is derived from an EMBL/GenBank/DDBJ whole genome shotgun (WGS) entry which is preliminary data.</text>
</comment>
<proteinExistence type="predicted"/>
<keyword evidence="2" id="KW-1185">Reference proteome</keyword>
<evidence type="ECO:0000313" key="1">
    <source>
        <dbReference type="EMBL" id="MCF1593809.1"/>
    </source>
</evidence>
<gene>
    <name evidence="1" type="ORF">L0P92_09540</name>
</gene>
<sequence length="58" mass="6745">MRKEQPYLGAQLRFTDTDGLRLTCLATTTTGEDRIRTARATGLRVSPRRYLRLTRHRP</sequence>
<dbReference type="Proteomes" id="UP001139384">
    <property type="component" value="Unassembled WGS sequence"/>
</dbReference>
<dbReference type="AlphaFoldDB" id="A0A9X1PWE3"/>
<organism evidence="1 2">
    <name type="scientific">Streptomyces muensis</name>
    <dbReference type="NCBI Taxonomy" id="1077944"/>
    <lineage>
        <taxon>Bacteria</taxon>
        <taxon>Bacillati</taxon>
        <taxon>Actinomycetota</taxon>
        <taxon>Actinomycetes</taxon>
        <taxon>Kitasatosporales</taxon>
        <taxon>Streptomycetaceae</taxon>
        <taxon>Streptomyces</taxon>
    </lineage>
</organism>
<evidence type="ECO:0000313" key="2">
    <source>
        <dbReference type="Proteomes" id="UP001139384"/>
    </source>
</evidence>
<protein>
    <submittedName>
        <fullName evidence="1">Uncharacterized protein</fullName>
    </submittedName>
</protein>
<reference evidence="1" key="1">
    <citation type="submission" date="2022-01" db="EMBL/GenBank/DDBJ databases">
        <title>Draft Genome Sequences of Seven Type Strains of the Genus Streptomyces.</title>
        <authorList>
            <person name="Aziz S."/>
            <person name="Coretto E."/>
            <person name="Chronakova A."/>
            <person name="Sproer C."/>
            <person name="Huber K."/>
            <person name="Nouioui I."/>
            <person name="Gross H."/>
        </authorList>
    </citation>
    <scope>NUCLEOTIDE SEQUENCE</scope>
    <source>
        <strain evidence="1">DSM 103493</strain>
    </source>
</reference>